<organism evidence="6 7">
    <name type="scientific">Flavobacterium collinsii</name>
    <dbReference type="NCBI Taxonomy" id="1114861"/>
    <lineage>
        <taxon>Bacteria</taxon>
        <taxon>Pseudomonadati</taxon>
        <taxon>Bacteroidota</taxon>
        <taxon>Flavobacteriia</taxon>
        <taxon>Flavobacteriales</taxon>
        <taxon>Flavobacteriaceae</taxon>
        <taxon>Flavobacterium</taxon>
    </lineage>
</organism>
<accession>A0A9W4THJ2</accession>
<protein>
    <submittedName>
        <fullName evidence="5">NusG family transcription antiterminator</fullName>
    </submittedName>
    <submittedName>
        <fullName evidence="6">Transcriptional activator RfaH</fullName>
    </submittedName>
</protein>
<name>A0A9W4THJ2_9FLAO</name>
<dbReference type="SUPFAM" id="SSF82679">
    <property type="entry name" value="N-utilization substance G protein NusG, N-terminal domain"/>
    <property type="match status" value="1"/>
</dbReference>
<dbReference type="InterPro" id="IPR036735">
    <property type="entry name" value="NGN_dom_sf"/>
</dbReference>
<evidence type="ECO:0000313" key="7">
    <source>
        <dbReference type="Proteomes" id="UP001152749"/>
    </source>
</evidence>
<keyword evidence="1" id="KW-0889">Transcription antitermination</keyword>
<evidence type="ECO:0000259" key="4">
    <source>
        <dbReference type="Pfam" id="PF02357"/>
    </source>
</evidence>
<dbReference type="RefSeq" id="WP_263362953.1">
    <property type="nucleotide sequence ID" value="NZ_OX336425.1"/>
</dbReference>
<evidence type="ECO:0000313" key="6">
    <source>
        <dbReference type="EMBL" id="CAI2767078.1"/>
    </source>
</evidence>
<dbReference type="EMBL" id="OX336425">
    <property type="protein sequence ID" value="CAI2767078.1"/>
    <property type="molecule type" value="Genomic_DNA"/>
</dbReference>
<dbReference type="PANTHER" id="PTHR30265:SF4">
    <property type="entry name" value="KOW MOTIF FAMILY PROTEIN, EXPRESSED"/>
    <property type="match status" value="1"/>
</dbReference>
<feature type="domain" description="NusG-like N-terminal" evidence="4">
    <location>
        <begin position="7"/>
        <end position="99"/>
    </location>
</feature>
<evidence type="ECO:0000256" key="3">
    <source>
        <dbReference type="ARBA" id="ARBA00023163"/>
    </source>
</evidence>
<dbReference type="Gene3D" id="3.30.70.940">
    <property type="entry name" value="NusG, N-terminal domain"/>
    <property type="match status" value="1"/>
</dbReference>
<dbReference type="InterPro" id="IPR043425">
    <property type="entry name" value="NusG-like"/>
</dbReference>
<keyword evidence="2" id="KW-0805">Transcription regulation</keyword>
<dbReference type="KEGG" id="fcs:TRV642_2184"/>
<dbReference type="Proteomes" id="UP001152749">
    <property type="component" value="Chromosome"/>
</dbReference>
<dbReference type="Pfam" id="PF02357">
    <property type="entry name" value="NusG"/>
    <property type="match status" value="1"/>
</dbReference>
<dbReference type="GO" id="GO:0006354">
    <property type="term" value="P:DNA-templated transcription elongation"/>
    <property type="evidence" value="ECO:0007669"/>
    <property type="project" value="InterPro"/>
</dbReference>
<gene>
    <name evidence="5" type="ORF">TRV642_2176</name>
    <name evidence="6" type="ORF">TRV642_2184</name>
</gene>
<keyword evidence="3" id="KW-0804">Transcription</keyword>
<evidence type="ECO:0000256" key="1">
    <source>
        <dbReference type="ARBA" id="ARBA00022814"/>
    </source>
</evidence>
<reference evidence="6" key="1">
    <citation type="submission" date="2022-09" db="EMBL/GenBank/DDBJ databases">
        <authorList>
            <person name="Duchaud E."/>
        </authorList>
    </citation>
    <scope>NUCLEOTIDE SEQUENCE</scope>
    <source>
        <strain evidence="6">TRV642</strain>
    </source>
</reference>
<dbReference type="PANTHER" id="PTHR30265">
    <property type="entry name" value="RHO-INTERACTING TRANSCRIPTION TERMINATION FACTOR NUSG"/>
    <property type="match status" value="1"/>
</dbReference>
<dbReference type="AlphaFoldDB" id="A0A9W4THJ2"/>
<sequence>MDQKQGWHVLYVRYRHESKVYKELIERNIEAFLPMATSIRKWSDRIKKIEIPLFPSYVFVKIKSNKDFHDALNVESGCSYLSFGREYGKVSEEEIDHIRLFTQVKDITDVQIEPALPKIGDKLKIEHGELSGLECEVFRVDNQHRISVRLSSLRQNISAIIPLSYLSNPTENVFAKA</sequence>
<dbReference type="CDD" id="cd09895">
    <property type="entry name" value="NGN_SP_UpxY"/>
    <property type="match status" value="1"/>
</dbReference>
<dbReference type="GO" id="GO:0031564">
    <property type="term" value="P:transcription antitermination"/>
    <property type="evidence" value="ECO:0007669"/>
    <property type="project" value="UniProtKB-KW"/>
</dbReference>
<dbReference type="EMBL" id="OX336425">
    <property type="protein sequence ID" value="CAI2767071.1"/>
    <property type="molecule type" value="Genomic_DNA"/>
</dbReference>
<dbReference type="NCBIfam" id="NF033644">
    <property type="entry name" value="antiterm_UpxY"/>
    <property type="match status" value="1"/>
</dbReference>
<dbReference type="InterPro" id="IPR006645">
    <property type="entry name" value="NGN-like_dom"/>
</dbReference>
<dbReference type="KEGG" id="fcs:TRV642_2176"/>
<evidence type="ECO:0000256" key="2">
    <source>
        <dbReference type="ARBA" id="ARBA00023015"/>
    </source>
</evidence>
<evidence type="ECO:0000313" key="5">
    <source>
        <dbReference type="EMBL" id="CAI2767071.1"/>
    </source>
</evidence>
<proteinExistence type="predicted"/>